<evidence type="ECO:0000313" key="2">
    <source>
        <dbReference type="Proteomes" id="UP000078454"/>
    </source>
</evidence>
<keyword evidence="2" id="KW-1185">Reference proteome</keyword>
<dbReference type="STRING" id="1850517.A8708_26590"/>
<reference evidence="1 2" key="1">
    <citation type="submission" date="2016-05" db="EMBL/GenBank/DDBJ databases">
        <title>Paenibacillus sp. 1ZS3-15 nov., isolated from the rhizosphere soil.</title>
        <authorList>
            <person name="Zhang X.X."/>
            <person name="Zhang J."/>
        </authorList>
    </citation>
    <scope>NUCLEOTIDE SEQUENCE [LARGE SCALE GENOMIC DNA]</scope>
    <source>
        <strain evidence="1 2">1ZS3-15</strain>
    </source>
</reference>
<sequence>MFIMPKGRGYEMTDYIAQTSDNRNISYLDDEEASVWRRAKAAGMRVIRVITLKQWQLELLNAESHTAVEERIA</sequence>
<dbReference type="AlphaFoldDB" id="A0A198ADZ9"/>
<protein>
    <submittedName>
        <fullName evidence="1">Uncharacterized protein</fullName>
    </submittedName>
</protein>
<comment type="caution">
    <text evidence="1">The sequence shown here is derived from an EMBL/GenBank/DDBJ whole genome shotgun (WGS) entry which is preliminary data.</text>
</comment>
<proteinExistence type="predicted"/>
<organism evidence="1 2">
    <name type="scientific">Paenibacillus oryzisoli</name>
    <dbReference type="NCBI Taxonomy" id="1850517"/>
    <lineage>
        <taxon>Bacteria</taxon>
        <taxon>Bacillati</taxon>
        <taxon>Bacillota</taxon>
        <taxon>Bacilli</taxon>
        <taxon>Bacillales</taxon>
        <taxon>Paenibacillaceae</taxon>
        <taxon>Paenibacillus</taxon>
    </lineage>
</organism>
<evidence type="ECO:0000313" key="1">
    <source>
        <dbReference type="EMBL" id="OAS19281.1"/>
    </source>
</evidence>
<accession>A0A198ADZ9</accession>
<gene>
    <name evidence="1" type="ORF">A8708_26590</name>
</gene>
<dbReference type="EMBL" id="LYPB01000058">
    <property type="protein sequence ID" value="OAS19281.1"/>
    <property type="molecule type" value="Genomic_DNA"/>
</dbReference>
<dbReference type="Proteomes" id="UP000078454">
    <property type="component" value="Unassembled WGS sequence"/>
</dbReference>
<name>A0A198ADZ9_9BACL</name>